<keyword evidence="4" id="KW-0812">Transmembrane</keyword>
<sequence length="318" mass="36895">MQSTHRRRRQQWKNYSVLSMVSCKRSTVLIIVTVTVSLLIAWQSTWFIQFFIRDVGKHSKKQKVYIVARNRNPTQVMLVMTDNRFSDPNHWIHLSSAINRAYAENHGYGFYACNTNEKNECHGHVPAACKLFCVRDALLMLPEVNTVVYLDSDAIVRNFSQSIDGFVRENAPSHGSSYDLVLPTDCSDYQFNTGLQIWQNSASARDLLDEWINRTVTNPRYRGHPFEQQAFKDFYNEENSTITDRLISIPYGPKTWHVGSCKHGDYIAPQFIAHITGRWPSWRERTMIDTIRSLCPDKYNFSIPQCEWLVNITSTKTP</sequence>
<keyword evidence="4" id="KW-1133">Transmembrane helix</keyword>
<dbReference type="InterPro" id="IPR029044">
    <property type="entry name" value="Nucleotide-diphossugar_trans"/>
</dbReference>
<evidence type="ECO:0000256" key="4">
    <source>
        <dbReference type="SAM" id="Phobius"/>
    </source>
</evidence>
<dbReference type="Gene3D" id="3.90.550.10">
    <property type="entry name" value="Spore Coat Polysaccharide Biosynthesis Protein SpsA, Chain A"/>
    <property type="match status" value="1"/>
</dbReference>
<dbReference type="AlphaFoldDB" id="A0A7S2U4P5"/>
<gene>
    <name evidence="5" type="ORF">ASEP1449_LOCUS225</name>
</gene>
<protein>
    <recommendedName>
        <fullName evidence="6">Nucleotide-diphospho-sugar transferase domain-containing protein</fullName>
    </recommendedName>
</protein>
<dbReference type="Pfam" id="PF05637">
    <property type="entry name" value="Glyco_transf_34"/>
    <property type="match status" value="1"/>
</dbReference>
<keyword evidence="3" id="KW-0808">Transferase</keyword>
<dbReference type="GO" id="GO:0006487">
    <property type="term" value="P:protein N-linked glycosylation"/>
    <property type="evidence" value="ECO:0007669"/>
    <property type="project" value="TreeGrafter"/>
</dbReference>
<keyword evidence="2" id="KW-0328">Glycosyltransferase</keyword>
<dbReference type="GO" id="GO:0000139">
    <property type="term" value="C:Golgi membrane"/>
    <property type="evidence" value="ECO:0007669"/>
    <property type="project" value="TreeGrafter"/>
</dbReference>
<dbReference type="EMBL" id="HBHQ01000359">
    <property type="protein sequence ID" value="CAD9808403.1"/>
    <property type="molecule type" value="Transcribed_RNA"/>
</dbReference>
<organism evidence="5">
    <name type="scientific">Attheya septentrionalis</name>
    <dbReference type="NCBI Taxonomy" id="420275"/>
    <lineage>
        <taxon>Eukaryota</taxon>
        <taxon>Sar</taxon>
        <taxon>Stramenopiles</taxon>
        <taxon>Ochrophyta</taxon>
        <taxon>Bacillariophyta</taxon>
        <taxon>Coscinodiscophyceae</taxon>
        <taxon>Chaetocerotophycidae</taxon>
        <taxon>Chaetocerotales</taxon>
        <taxon>Attheyaceae</taxon>
        <taxon>Attheya</taxon>
    </lineage>
</organism>
<evidence type="ECO:0008006" key="6">
    <source>
        <dbReference type="Google" id="ProtNLM"/>
    </source>
</evidence>
<keyword evidence="4" id="KW-0472">Membrane</keyword>
<feature type="transmembrane region" description="Helical" evidence="4">
    <location>
        <begin position="28"/>
        <end position="52"/>
    </location>
</feature>
<dbReference type="SUPFAM" id="SSF53448">
    <property type="entry name" value="Nucleotide-diphospho-sugar transferases"/>
    <property type="match status" value="1"/>
</dbReference>
<dbReference type="GO" id="GO:0016757">
    <property type="term" value="F:glycosyltransferase activity"/>
    <property type="evidence" value="ECO:0007669"/>
    <property type="project" value="UniProtKB-KW"/>
</dbReference>
<dbReference type="PANTHER" id="PTHR31306">
    <property type="entry name" value="ALPHA-1,6-MANNOSYLTRANSFERASE MNN11-RELATED"/>
    <property type="match status" value="1"/>
</dbReference>
<name>A0A7S2U4P5_9STRA</name>
<dbReference type="InterPro" id="IPR008630">
    <property type="entry name" value="Glyco_trans_34"/>
</dbReference>
<reference evidence="5" key="1">
    <citation type="submission" date="2021-01" db="EMBL/GenBank/DDBJ databases">
        <authorList>
            <person name="Corre E."/>
            <person name="Pelletier E."/>
            <person name="Niang G."/>
            <person name="Scheremetjew M."/>
            <person name="Finn R."/>
            <person name="Kale V."/>
            <person name="Holt S."/>
            <person name="Cochrane G."/>
            <person name="Meng A."/>
            <person name="Brown T."/>
            <person name="Cohen L."/>
        </authorList>
    </citation>
    <scope>NUCLEOTIDE SEQUENCE</scope>
    <source>
        <strain evidence="5">CCMP2084</strain>
    </source>
</reference>
<dbReference type="PANTHER" id="PTHR31306:SF4">
    <property type="entry name" value="ALPHA-1,2-GALACTOSYLTRANSFERASE"/>
    <property type="match status" value="1"/>
</dbReference>
<evidence type="ECO:0000256" key="2">
    <source>
        <dbReference type="ARBA" id="ARBA00022676"/>
    </source>
</evidence>
<accession>A0A7S2U4P5</accession>
<evidence type="ECO:0000256" key="1">
    <source>
        <dbReference type="ARBA" id="ARBA00005664"/>
    </source>
</evidence>
<proteinExistence type="inferred from homology"/>
<evidence type="ECO:0000256" key="3">
    <source>
        <dbReference type="ARBA" id="ARBA00022679"/>
    </source>
</evidence>
<evidence type="ECO:0000313" key="5">
    <source>
        <dbReference type="EMBL" id="CAD9808403.1"/>
    </source>
</evidence>
<comment type="similarity">
    <text evidence="1">Belongs to the glycosyltransferase 34 family.</text>
</comment>